<feature type="region of interest" description="Disordered" evidence="6">
    <location>
        <begin position="60"/>
        <end position="79"/>
    </location>
</feature>
<evidence type="ECO:0000313" key="9">
    <source>
        <dbReference type="EMBL" id="MBY9074391.1"/>
    </source>
</evidence>
<keyword evidence="5" id="KW-0676">Redox-active center</keyword>
<evidence type="ECO:0000256" key="3">
    <source>
        <dbReference type="ARBA" id="ARBA00022968"/>
    </source>
</evidence>
<protein>
    <submittedName>
        <fullName evidence="9">TlpA family protein disulfide reductase</fullName>
    </submittedName>
</protein>
<keyword evidence="3" id="KW-0812">Transmembrane</keyword>
<dbReference type="SUPFAM" id="SSF52833">
    <property type="entry name" value="Thioredoxin-like"/>
    <property type="match status" value="1"/>
</dbReference>
<sequence length="221" mass="23005">MSPRGLVPSRRVRWRGAVAAALLPLALAACSSATPTAPGGGGGGLTVDVDVDTPALRAQKKAAGVEDCPAPAPGRSAAGEDALPDVTLPCLGGGPDVNLADLRGPAVINLWAQWCGPCREELPYYQQLHERAGDRVQVLGVDYQDTQPSLALDLVEQTGVTYPLVADPGAQVRVPFKVRGLPGVVFVDEDGAVTHVEYVVVRSYDQLADLVEEHLGVSVAG</sequence>
<feature type="domain" description="Thioredoxin" evidence="8">
    <location>
        <begin position="77"/>
        <end position="216"/>
    </location>
</feature>
<evidence type="ECO:0000256" key="7">
    <source>
        <dbReference type="SAM" id="SignalP"/>
    </source>
</evidence>
<dbReference type="InterPro" id="IPR013766">
    <property type="entry name" value="Thioredoxin_domain"/>
</dbReference>
<evidence type="ECO:0000313" key="10">
    <source>
        <dbReference type="Proteomes" id="UP000754710"/>
    </source>
</evidence>
<evidence type="ECO:0000256" key="2">
    <source>
        <dbReference type="ARBA" id="ARBA00022748"/>
    </source>
</evidence>
<keyword evidence="2" id="KW-0201">Cytochrome c-type biogenesis</keyword>
<dbReference type="Pfam" id="PF00578">
    <property type="entry name" value="AhpC-TSA"/>
    <property type="match status" value="1"/>
</dbReference>
<gene>
    <name evidence="9" type="ORF">K1X13_06125</name>
</gene>
<dbReference type="Gene3D" id="3.40.30.10">
    <property type="entry name" value="Glutaredoxin"/>
    <property type="match status" value="1"/>
</dbReference>
<dbReference type="InterPro" id="IPR050553">
    <property type="entry name" value="Thioredoxin_ResA/DsbE_sf"/>
</dbReference>
<keyword evidence="10" id="KW-1185">Reference proteome</keyword>
<dbReference type="CDD" id="cd02966">
    <property type="entry name" value="TlpA_like_family"/>
    <property type="match status" value="1"/>
</dbReference>
<dbReference type="EMBL" id="JAIEZQ010000001">
    <property type="protein sequence ID" value="MBY9074391.1"/>
    <property type="molecule type" value="Genomic_DNA"/>
</dbReference>
<keyword evidence="7" id="KW-0732">Signal</keyword>
<dbReference type="PROSITE" id="PS00194">
    <property type="entry name" value="THIOREDOXIN_1"/>
    <property type="match status" value="1"/>
</dbReference>
<comment type="caution">
    <text evidence="9">The sequence shown here is derived from an EMBL/GenBank/DDBJ whole genome shotgun (WGS) entry which is preliminary data.</text>
</comment>
<reference evidence="9 10" key="1">
    <citation type="submission" date="2021-08" db="EMBL/GenBank/DDBJ databases">
        <title>Nocardioides bacterium WL0053 sp. nov., isolated from the sediment.</title>
        <authorList>
            <person name="Wang L."/>
            <person name="Zhang D."/>
            <person name="Zhang A."/>
        </authorList>
    </citation>
    <scope>NUCLEOTIDE SEQUENCE [LARGE SCALE GENOMIC DNA]</scope>
    <source>
        <strain evidence="9 10">WL0053</strain>
    </source>
</reference>
<name>A0ABS7RH91_9ACTN</name>
<evidence type="ECO:0000256" key="6">
    <source>
        <dbReference type="SAM" id="MobiDB-lite"/>
    </source>
</evidence>
<keyword evidence="3" id="KW-0735">Signal-anchor</keyword>
<accession>A0ABS7RH91</accession>
<organism evidence="9 10">
    <name type="scientific">Nocardioides jiangsuensis</name>
    <dbReference type="NCBI Taxonomy" id="2866161"/>
    <lineage>
        <taxon>Bacteria</taxon>
        <taxon>Bacillati</taxon>
        <taxon>Actinomycetota</taxon>
        <taxon>Actinomycetes</taxon>
        <taxon>Propionibacteriales</taxon>
        <taxon>Nocardioidaceae</taxon>
        <taxon>Nocardioides</taxon>
    </lineage>
</organism>
<evidence type="ECO:0000259" key="8">
    <source>
        <dbReference type="PROSITE" id="PS51352"/>
    </source>
</evidence>
<keyword evidence="4" id="KW-1015">Disulfide bond</keyword>
<dbReference type="InterPro" id="IPR000866">
    <property type="entry name" value="AhpC/TSA"/>
</dbReference>
<dbReference type="PANTHER" id="PTHR42852:SF6">
    <property type="entry name" value="THIOL:DISULFIDE INTERCHANGE PROTEIN DSBE"/>
    <property type="match status" value="1"/>
</dbReference>
<evidence type="ECO:0000256" key="1">
    <source>
        <dbReference type="ARBA" id="ARBA00004196"/>
    </source>
</evidence>
<dbReference type="Proteomes" id="UP000754710">
    <property type="component" value="Unassembled WGS sequence"/>
</dbReference>
<proteinExistence type="predicted"/>
<evidence type="ECO:0000256" key="5">
    <source>
        <dbReference type="ARBA" id="ARBA00023284"/>
    </source>
</evidence>
<dbReference type="PROSITE" id="PS51352">
    <property type="entry name" value="THIOREDOXIN_2"/>
    <property type="match status" value="1"/>
</dbReference>
<dbReference type="InterPro" id="IPR017937">
    <property type="entry name" value="Thioredoxin_CS"/>
</dbReference>
<dbReference type="PROSITE" id="PS51257">
    <property type="entry name" value="PROKAR_LIPOPROTEIN"/>
    <property type="match status" value="1"/>
</dbReference>
<dbReference type="PANTHER" id="PTHR42852">
    <property type="entry name" value="THIOL:DISULFIDE INTERCHANGE PROTEIN DSBE"/>
    <property type="match status" value="1"/>
</dbReference>
<dbReference type="InterPro" id="IPR036249">
    <property type="entry name" value="Thioredoxin-like_sf"/>
</dbReference>
<feature type="chain" id="PRO_5046465757" evidence="7">
    <location>
        <begin position="34"/>
        <end position="221"/>
    </location>
</feature>
<evidence type="ECO:0000256" key="4">
    <source>
        <dbReference type="ARBA" id="ARBA00023157"/>
    </source>
</evidence>
<comment type="subcellular location">
    <subcellularLocation>
        <location evidence="1">Cell envelope</location>
    </subcellularLocation>
</comment>
<feature type="signal peptide" evidence="7">
    <location>
        <begin position="1"/>
        <end position="33"/>
    </location>
</feature>
<dbReference type="RefSeq" id="WP_221024076.1">
    <property type="nucleotide sequence ID" value="NZ_JAIEZQ010000001.1"/>
</dbReference>